<sequence length="315" mass="32880">MVSITLTPLTADVLDSFNKPKSALGKRPQGASTSASASPAPKAPAPGGPSGPSAEGSEEFEAQLIEGMESLLRQLANENPPGPMAGETSAKAESPKKLSAEEEEKAFQQALEAMLSGEGLEALGVDKKNPRAPPAPPKPGKPTSFEETIKKAMENINQGGSNAGGGSDGMPGDLAALLQQLSTDPSALDGLEGLGDDDDELGGLLDGMMAQLMSKEVLEEPMAELAQKYPEYLANPPKDVSAADIEKYKKQHELVKQIVDVFKRPNYEDSVDGKEVARLVGEMQDLGGPPNEIMGELPEGFDLGALAGNEGCVVM</sequence>
<feature type="region of interest" description="Disordered" evidence="1">
    <location>
        <begin position="119"/>
        <end position="148"/>
    </location>
</feature>
<dbReference type="GO" id="GO:0033328">
    <property type="term" value="F:peroxisome membrane targeting sequence binding"/>
    <property type="evidence" value="ECO:0007669"/>
    <property type="project" value="TreeGrafter"/>
</dbReference>
<evidence type="ECO:0000256" key="1">
    <source>
        <dbReference type="SAM" id="MobiDB-lite"/>
    </source>
</evidence>
<proteinExistence type="predicted"/>
<name>J4UHB8_TRIAS</name>
<dbReference type="PANTHER" id="PTHR12774:SF2">
    <property type="entry name" value="PEROXISOMAL BIOGENESIS FACTOR 19"/>
    <property type="match status" value="1"/>
</dbReference>
<dbReference type="AlphaFoldDB" id="J4UHB8"/>
<dbReference type="InterPro" id="IPR038322">
    <property type="entry name" value="Pex19_C_sf"/>
</dbReference>
<dbReference type="PANTHER" id="PTHR12774">
    <property type="entry name" value="PEROXISOMAL BIOGENESIS FACTOR 19"/>
    <property type="match status" value="1"/>
</dbReference>
<dbReference type="OrthoDB" id="21292at2759"/>
<reference evidence="2 3" key="1">
    <citation type="journal article" date="2012" name="Eukaryot. Cell">
        <title>Draft genome sequence of CBS 2479, the standard type strain of Trichosporon asahii.</title>
        <authorList>
            <person name="Yang R.Y."/>
            <person name="Li H.T."/>
            <person name="Zhu H."/>
            <person name="Zhou G.P."/>
            <person name="Wang M."/>
            <person name="Wang L."/>
        </authorList>
    </citation>
    <scope>NUCLEOTIDE SEQUENCE [LARGE SCALE GENOMIC DNA]</scope>
    <source>
        <strain evidence="3">ATCC 90039 / CBS 2479 / JCM 2466 / KCTC 7840 / NCYC 2677 / UAMH 7654</strain>
    </source>
</reference>
<evidence type="ECO:0000313" key="2">
    <source>
        <dbReference type="EMBL" id="EJT50950.1"/>
    </source>
</evidence>
<gene>
    <name evidence="2" type="ORF">A1Q1_07923</name>
</gene>
<protein>
    <submittedName>
        <fullName evidence="2">Peroxisome biogenesis protein peroxin 19 (Pex19)</fullName>
    </submittedName>
</protein>
<feature type="compositionally biased region" description="Low complexity" evidence="1">
    <location>
        <begin position="28"/>
        <end position="40"/>
    </location>
</feature>
<organism evidence="2 3">
    <name type="scientific">Trichosporon asahii var. asahii (strain ATCC 90039 / CBS 2479 / JCM 2466 / KCTC 7840 / NBRC 103889/ NCYC 2677 / UAMH 7654)</name>
    <name type="common">Yeast</name>
    <dbReference type="NCBI Taxonomy" id="1186058"/>
    <lineage>
        <taxon>Eukaryota</taxon>
        <taxon>Fungi</taxon>
        <taxon>Dikarya</taxon>
        <taxon>Basidiomycota</taxon>
        <taxon>Agaricomycotina</taxon>
        <taxon>Tremellomycetes</taxon>
        <taxon>Trichosporonales</taxon>
        <taxon>Trichosporonaceae</taxon>
        <taxon>Trichosporon</taxon>
    </lineage>
</organism>
<dbReference type="InterPro" id="IPR006708">
    <property type="entry name" value="Pex19"/>
</dbReference>
<dbReference type="KEGG" id="tasa:A1Q1_07923"/>
<dbReference type="GeneID" id="25991435"/>
<dbReference type="HOGENOM" id="CLU_043063_0_0_1"/>
<accession>J4UHB8</accession>
<dbReference type="EMBL" id="ALBS01000080">
    <property type="protein sequence ID" value="EJT50950.1"/>
    <property type="molecule type" value="Genomic_DNA"/>
</dbReference>
<dbReference type="Gene3D" id="1.20.120.900">
    <property type="entry name" value="Pex19, mPTS binding domain"/>
    <property type="match status" value="1"/>
</dbReference>
<dbReference type="GO" id="GO:0005778">
    <property type="term" value="C:peroxisomal membrane"/>
    <property type="evidence" value="ECO:0007669"/>
    <property type="project" value="TreeGrafter"/>
</dbReference>
<feature type="compositionally biased region" description="Pro residues" evidence="1">
    <location>
        <begin position="131"/>
        <end position="140"/>
    </location>
</feature>
<dbReference type="Pfam" id="PF04614">
    <property type="entry name" value="Pex19"/>
    <property type="match status" value="1"/>
</dbReference>
<comment type="caution">
    <text evidence="2">The sequence shown here is derived from an EMBL/GenBank/DDBJ whole genome shotgun (WGS) entry which is preliminary data.</text>
</comment>
<evidence type="ECO:0000313" key="3">
    <source>
        <dbReference type="Proteomes" id="UP000002748"/>
    </source>
</evidence>
<dbReference type="Proteomes" id="UP000002748">
    <property type="component" value="Unassembled WGS sequence"/>
</dbReference>
<feature type="region of interest" description="Disordered" evidence="1">
    <location>
        <begin position="18"/>
        <end position="107"/>
    </location>
</feature>
<dbReference type="VEuPathDB" id="FungiDB:A1Q1_07923"/>
<dbReference type="RefSeq" id="XP_014182382.1">
    <property type="nucleotide sequence ID" value="XM_014326907.1"/>
</dbReference>
<dbReference type="GO" id="GO:0045046">
    <property type="term" value="P:protein import into peroxisome membrane"/>
    <property type="evidence" value="ECO:0007669"/>
    <property type="project" value="TreeGrafter"/>
</dbReference>